<keyword evidence="2" id="KW-0472">Membrane</keyword>
<dbReference type="OrthoDB" id="5404940at2759"/>
<proteinExistence type="predicted"/>
<feature type="compositionally biased region" description="Basic and acidic residues" evidence="1">
    <location>
        <begin position="614"/>
        <end position="629"/>
    </location>
</feature>
<name>A0A9W9ICI9_9EURO</name>
<keyword evidence="2" id="KW-1133">Transmembrane helix</keyword>
<evidence type="ECO:0000313" key="3">
    <source>
        <dbReference type="EMBL" id="KAJ5172876.1"/>
    </source>
</evidence>
<feature type="region of interest" description="Disordered" evidence="1">
    <location>
        <begin position="680"/>
        <end position="718"/>
    </location>
</feature>
<feature type="region of interest" description="Disordered" evidence="1">
    <location>
        <begin position="399"/>
        <end position="436"/>
    </location>
</feature>
<sequence length="728" mass="80000">MGRSSPPFLYDRPSTYSLYGPTDRPFNPKAATEASRTRAPPKPQPKGPLLDINRHPDSWVSFDRSTWTPMNPKTKSRVKCARGTQFGLRIVTLLGALCSLFCSVVIKGAAVTVIWIIRAGPIVAILHTIYGIYHLARSPVNRPPASQASYGLFASTLDVGLIAFYVFTAVIAYGQWSKDAYHWGTLFEISDATVKIAEATFICAVANAGLHLISFAISIYLAITFRRISHLPPDMNPLEDNLTARPRKNRNRKQDELDEKHMSQSTLNSTSEDPLIGAPRTVPFIHTRDQSLGGETYRGSMDIMSEKRQSQVLAHPHRLSHLEPTSPEVPFQHAEDQRFDITSQTPAPEFRNVTAHSPEFVAPSAQLRHLTSRAADRSNSVSPLSDNWVAFSDRSLSPMSDVQGQGQNANENAIRQSSSVYSRRTNGTDTSTGSGIRDWFAYGQKPASIGSVIQEDTRGEYASLAMHEYYGNEDENKSHEQDLGDRRFNIFPDPEDHDNDRDDGQTDGLPFNPLMLNPPTPQPVFTESLEDTDPVRRNALGDNPNLSQTPKAQVTVPHESEDTTPKKARFYGNLEGEENLGHSKPRVVSGQDNVSRKPSKLSKKRSKMAAYQSLKKDDSDDEGHLHVHDPSSPSMTEGDRKGRVVSNSGADTARPSFVGGVGASLSSYGSYIAGLGVGRRRDVSGKVAEEGRSAANDNERVVPAPQTQTQSQNASPIRAAGWARFAGL</sequence>
<comment type="caution">
    <text evidence="3">The sequence shown here is derived from an EMBL/GenBank/DDBJ whole genome shotgun (WGS) entry which is preliminary data.</text>
</comment>
<protein>
    <submittedName>
        <fullName evidence="3">Uncharacterized protein</fullName>
    </submittedName>
</protein>
<dbReference type="EMBL" id="JAPQKO010000003">
    <property type="protein sequence ID" value="KAJ5172876.1"/>
    <property type="molecule type" value="Genomic_DNA"/>
</dbReference>
<organism evidence="3 4">
    <name type="scientific">Penicillium capsulatum</name>
    <dbReference type="NCBI Taxonomy" id="69766"/>
    <lineage>
        <taxon>Eukaryota</taxon>
        <taxon>Fungi</taxon>
        <taxon>Dikarya</taxon>
        <taxon>Ascomycota</taxon>
        <taxon>Pezizomycotina</taxon>
        <taxon>Eurotiomycetes</taxon>
        <taxon>Eurotiomycetidae</taxon>
        <taxon>Eurotiales</taxon>
        <taxon>Aspergillaceae</taxon>
        <taxon>Penicillium</taxon>
    </lineage>
</organism>
<dbReference type="AlphaFoldDB" id="A0A9W9ICI9"/>
<keyword evidence="4" id="KW-1185">Reference proteome</keyword>
<feature type="region of interest" description="Disordered" evidence="1">
    <location>
        <begin position="474"/>
        <end position="652"/>
    </location>
</feature>
<feature type="compositionally biased region" description="Basic and acidic residues" evidence="1">
    <location>
        <begin position="252"/>
        <end position="262"/>
    </location>
</feature>
<evidence type="ECO:0000313" key="4">
    <source>
        <dbReference type="Proteomes" id="UP001146351"/>
    </source>
</evidence>
<feature type="compositionally biased region" description="Basic and acidic residues" evidence="1">
    <location>
        <begin position="474"/>
        <end position="488"/>
    </location>
</feature>
<feature type="transmembrane region" description="Helical" evidence="2">
    <location>
        <begin position="86"/>
        <end position="106"/>
    </location>
</feature>
<reference evidence="3" key="2">
    <citation type="journal article" date="2023" name="IMA Fungus">
        <title>Comparative genomic study of the Penicillium genus elucidates a diverse pangenome and 15 lateral gene transfer events.</title>
        <authorList>
            <person name="Petersen C."/>
            <person name="Sorensen T."/>
            <person name="Nielsen M.R."/>
            <person name="Sondergaard T.E."/>
            <person name="Sorensen J.L."/>
            <person name="Fitzpatrick D.A."/>
            <person name="Frisvad J.C."/>
            <person name="Nielsen K.L."/>
        </authorList>
    </citation>
    <scope>NUCLEOTIDE SEQUENCE</scope>
    <source>
        <strain evidence="3">IBT 21917</strain>
    </source>
</reference>
<feature type="compositionally biased region" description="Basic residues" evidence="1">
    <location>
        <begin position="597"/>
        <end position="607"/>
    </location>
</feature>
<accession>A0A9W9ICI9</accession>
<feature type="region of interest" description="Disordered" evidence="1">
    <location>
        <begin position="1"/>
        <end position="50"/>
    </location>
</feature>
<evidence type="ECO:0000256" key="1">
    <source>
        <dbReference type="SAM" id="MobiDB-lite"/>
    </source>
</evidence>
<feature type="transmembrane region" description="Helical" evidence="2">
    <location>
        <begin position="196"/>
        <end position="223"/>
    </location>
</feature>
<evidence type="ECO:0000256" key="2">
    <source>
        <dbReference type="SAM" id="Phobius"/>
    </source>
</evidence>
<feature type="compositionally biased region" description="Polar residues" evidence="1">
    <location>
        <begin position="263"/>
        <end position="272"/>
    </location>
</feature>
<feature type="transmembrane region" description="Helical" evidence="2">
    <location>
        <begin position="148"/>
        <end position="176"/>
    </location>
</feature>
<reference evidence="3" key="1">
    <citation type="submission" date="2022-11" db="EMBL/GenBank/DDBJ databases">
        <authorList>
            <person name="Petersen C."/>
        </authorList>
    </citation>
    <scope>NUCLEOTIDE SEQUENCE</scope>
    <source>
        <strain evidence="3">IBT 21917</strain>
    </source>
</reference>
<keyword evidence="2" id="KW-0812">Transmembrane</keyword>
<gene>
    <name evidence="3" type="ORF">N7492_005469</name>
</gene>
<dbReference type="Proteomes" id="UP001146351">
    <property type="component" value="Unassembled WGS sequence"/>
</dbReference>
<feature type="transmembrane region" description="Helical" evidence="2">
    <location>
        <begin position="112"/>
        <end position="136"/>
    </location>
</feature>
<feature type="compositionally biased region" description="Polar residues" evidence="1">
    <location>
        <begin position="705"/>
        <end position="715"/>
    </location>
</feature>
<feature type="compositionally biased region" description="Polar residues" evidence="1">
    <location>
        <begin position="399"/>
        <end position="434"/>
    </location>
</feature>
<feature type="region of interest" description="Disordered" evidence="1">
    <location>
        <begin position="236"/>
        <end position="278"/>
    </location>
</feature>
<feature type="compositionally biased region" description="Basic and acidic residues" evidence="1">
    <location>
        <begin position="680"/>
        <end position="700"/>
    </location>
</feature>